<dbReference type="RefSeq" id="WP_397216260.1">
    <property type="nucleotide sequence ID" value="NZ_JBGFSN010000005.1"/>
</dbReference>
<evidence type="ECO:0000313" key="3">
    <source>
        <dbReference type="EMBL" id="MFH8135445.1"/>
    </source>
</evidence>
<proteinExistence type="predicted"/>
<name>A0ABW7PZW2_9GAMM</name>
<feature type="domain" description="XdhC- CoxI" evidence="1">
    <location>
        <begin position="17"/>
        <end position="81"/>
    </location>
</feature>
<dbReference type="Pfam" id="PF13478">
    <property type="entry name" value="XdhC_C"/>
    <property type="match status" value="1"/>
</dbReference>
<sequence>MQHLDLQVIDQSQQWIQTQPVWLCTVLNTFGSSPRPPGTLMAINGAGQFCGSLSGGCIEEDFIARIRDGDFRAESQVVRYGDGGLTPDRTLPCGGVLDILIEYLQPDAQNAARLAQLQQALSGHLALRKVVRPPQRCEALETIDWRSSTVVERDGDRILLTIAAAPRLIVAGLSPVAIYCVEFAVSLGFETIICESREEMLENFRDRLPAQSLLETQFPARYLERHGCHAHTAIVALTHDPRMDDLTMMEAVNTDAFYLGVMGSQRNSENRLARLAKVGGLTEQELARIHAPVGLDIGSKTPAEIALAVMADIVRHKNRALRSGEAAA</sequence>
<protein>
    <submittedName>
        <fullName evidence="3">XdhC family protein</fullName>
    </submittedName>
</protein>
<gene>
    <name evidence="3" type="ORF">ABU178_14865</name>
</gene>
<comment type="caution">
    <text evidence="3">The sequence shown here is derived from an EMBL/GenBank/DDBJ whole genome shotgun (WGS) entry which is preliminary data.</text>
</comment>
<dbReference type="InterPro" id="IPR003777">
    <property type="entry name" value="XdhC_CoxI"/>
</dbReference>
<dbReference type="EMBL" id="JBGFSN010000005">
    <property type="protein sequence ID" value="MFH8135445.1"/>
    <property type="molecule type" value="Genomic_DNA"/>
</dbReference>
<feature type="domain" description="XdhC Rossmann" evidence="2">
    <location>
        <begin position="168"/>
        <end position="313"/>
    </location>
</feature>
<dbReference type="InterPro" id="IPR027051">
    <property type="entry name" value="XdhC_Rossmann_dom"/>
</dbReference>
<dbReference type="PANTHER" id="PTHR30388">
    <property type="entry name" value="ALDEHYDE OXIDOREDUCTASE MOLYBDENUM COFACTOR ASSEMBLY PROTEIN"/>
    <property type="match status" value="1"/>
</dbReference>
<evidence type="ECO:0000259" key="1">
    <source>
        <dbReference type="Pfam" id="PF02625"/>
    </source>
</evidence>
<dbReference type="Gene3D" id="3.40.50.720">
    <property type="entry name" value="NAD(P)-binding Rossmann-like Domain"/>
    <property type="match status" value="1"/>
</dbReference>
<accession>A0ABW7PZW2</accession>
<evidence type="ECO:0000259" key="2">
    <source>
        <dbReference type="Pfam" id="PF13478"/>
    </source>
</evidence>
<reference evidence="3 4" key="1">
    <citation type="submission" date="2024-08" db="EMBL/GenBank/DDBJ databases">
        <title>Pantoea ronii - a newly identified human opportunistic pathogen.</title>
        <authorList>
            <person name="Keidar-Friedman D."/>
            <person name="Sorek N."/>
            <person name="Leshin-Carmel D."/>
            <person name="Tsur A."/>
            <person name="Amsalem M."/>
            <person name="Tolkach D."/>
            <person name="Brosh-Nissimov T."/>
        </authorList>
    </citation>
    <scope>NUCLEOTIDE SEQUENCE [LARGE SCALE GENOMIC DNA]</scope>
    <source>
        <strain evidence="3 4">AA23256</strain>
    </source>
</reference>
<dbReference type="Proteomes" id="UP001611251">
    <property type="component" value="Unassembled WGS sequence"/>
</dbReference>
<evidence type="ECO:0000313" key="4">
    <source>
        <dbReference type="Proteomes" id="UP001611251"/>
    </source>
</evidence>
<dbReference type="PANTHER" id="PTHR30388:SF4">
    <property type="entry name" value="MOLYBDENUM COFACTOR INSERTION CHAPERONE PAOD"/>
    <property type="match status" value="1"/>
</dbReference>
<organism evidence="3 4">
    <name type="scientific">Pantoea osteomyelitidis</name>
    <dbReference type="NCBI Taxonomy" id="3230026"/>
    <lineage>
        <taxon>Bacteria</taxon>
        <taxon>Pseudomonadati</taxon>
        <taxon>Pseudomonadota</taxon>
        <taxon>Gammaproteobacteria</taxon>
        <taxon>Enterobacterales</taxon>
        <taxon>Erwiniaceae</taxon>
        <taxon>Pantoea</taxon>
    </lineage>
</organism>
<dbReference type="Pfam" id="PF02625">
    <property type="entry name" value="XdhC_CoxI"/>
    <property type="match status" value="1"/>
</dbReference>
<dbReference type="InterPro" id="IPR052698">
    <property type="entry name" value="MoCofactor_Util/Proc"/>
</dbReference>
<keyword evidence="4" id="KW-1185">Reference proteome</keyword>